<dbReference type="InterPro" id="IPR036942">
    <property type="entry name" value="Beta-barrel_TonB_sf"/>
</dbReference>
<accession>A0A939K7H9</accession>
<dbReference type="SUPFAM" id="SSF56935">
    <property type="entry name" value="Porins"/>
    <property type="match status" value="1"/>
</dbReference>
<name>A0A939K7H9_9BACT</name>
<feature type="domain" description="TonB-dependent receptor-like beta-barrel" evidence="6">
    <location>
        <begin position="301"/>
        <end position="778"/>
    </location>
</feature>
<evidence type="ECO:0000259" key="6">
    <source>
        <dbReference type="Pfam" id="PF00593"/>
    </source>
</evidence>
<dbReference type="Gene3D" id="2.60.40.1120">
    <property type="entry name" value="Carboxypeptidase-like, regulatory domain"/>
    <property type="match status" value="1"/>
</dbReference>
<comment type="subcellular location">
    <subcellularLocation>
        <location evidence="1 4">Cell outer membrane</location>
    </subcellularLocation>
</comment>
<dbReference type="Proteomes" id="UP000664034">
    <property type="component" value="Unassembled WGS sequence"/>
</dbReference>
<gene>
    <name evidence="8" type="ORF">J2I47_25710</name>
</gene>
<dbReference type="AlphaFoldDB" id="A0A939K7H9"/>
<dbReference type="Pfam" id="PF13715">
    <property type="entry name" value="CarbopepD_reg_2"/>
    <property type="match status" value="1"/>
</dbReference>
<evidence type="ECO:0000256" key="3">
    <source>
        <dbReference type="ARBA" id="ARBA00023237"/>
    </source>
</evidence>
<dbReference type="Pfam" id="PF00593">
    <property type="entry name" value="TonB_dep_Rec_b-barrel"/>
    <property type="match status" value="1"/>
</dbReference>
<evidence type="ECO:0000256" key="1">
    <source>
        <dbReference type="ARBA" id="ARBA00004442"/>
    </source>
</evidence>
<keyword evidence="8" id="KW-0675">Receptor</keyword>
<dbReference type="GO" id="GO:0009279">
    <property type="term" value="C:cell outer membrane"/>
    <property type="evidence" value="ECO:0007669"/>
    <property type="project" value="UniProtKB-SubCell"/>
</dbReference>
<feature type="chain" id="PRO_5037841447" evidence="5">
    <location>
        <begin position="18"/>
        <end position="824"/>
    </location>
</feature>
<keyword evidence="5" id="KW-0732">Signal</keyword>
<evidence type="ECO:0000313" key="8">
    <source>
        <dbReference type="EMBL" id="MBO0939968.1"/>
    </source>
</evidence>
<sequence>MNHFLRLFLLGWLSVQAAFGQLKATSGLPTITISGYVREAGSQEALIGVNVYRSGLATDRSRLGTTTNTYGFYSITLPVQDSLRLVYSIVGYDTQEQTFSGQKSQTVNVLLRSGKLLNEVIVRSSRADEKVSDSPQMSQIDVPISQIKKIPALLGEKDVLKVLQLMPGVQKGSEGQSGIYVRGGGPDQNLIVLDDAVVYNASHLFGFFSVFNGDALKSVELTKGGFPARFGGRLSSVIDLNMKDGNKEKLHGEGGIGLISSRLTLEGPLGKKKSGPGSTSFLISGRRTYLDVLAAPIIASQSGGNTSAGYYFYDLNAKLNTELTTKDKLYLSGYFGRDRFYAKDKSANGSNDIGIGWGNATGTLRWNHLFSDKVFGNASLIFSNYDFTITSKQIDVYKDRTDEFNLNYTSGIQDVGLKYDLDIYPNPRHSLRVGVQATAHRFTPSAIVVKNTGLNDNRLEVDKIDVVESGVYAEDTWKPNVHARVNGGLRLSTFSGNNVTYVRPEPRLSAAYMIRPDLSVKASYALMNQYVHLLSNTGIGLPTDLWVPTTDRVKPQQSQQVAIGIAKDFASTGFTLTAEGYYKKMDNIINYREGASFLLIDDPTSAKKVQWEDNVTAGRGWSYGGEVLLQKKVGRFSGWLGYTLSWTQWQFADLNNGQPFFPRYDRRHDVSAVGIYELSPKITLSSTWVYGTGQALTLPNSTYNAYTHGSVYTSYYAGPNNIPLVQQLFSYPRQVNDYGPKNSFRAEPYHRFDVSVQFHKKMKRHERTWEFSAYNAYNRRNPFFYQLETVSQPGINGAAPTQRTALKRYSVFPIVPSISYNFKF</sequence>
<protein>
    <submittedName>
        <fullName evidence="8">TonB-dependent receptor</fullName>
    </submittedName>
</protein>
<evidence type="ECO:0000259" key="7">
    <source>
        <dbReference type="Pfam" id="PF07715"/>
    </source>
</evidence>
<evidence type="ECO:0000256" key="4">
    <source>
        <dbReference type="RuleBase" id="RU003357"/>
    </source>
</evidence>
<keyword evidence="4" id="KW-0798">TonB box</keyword>
<evidence type="ECO:0000313" key="9">
    <source>
        <dbReference type="Proteomes" id="UP000664034"/>
    </source>
</evidence>
<dbReference type="InterPro" id="IPR000531">
    <property type="entry name" value="Beta-barrel_TonB"/>
</dbReference>
<keyword evidence="2 4" id="KW-0472">Membrane</keyword>
<dbReference type="Gene3D" id="2.40.170.20">
    <property type="entry name" value="TonB-dependent receptor, beta-barrel domain"/>
    <property type="match status" value="1"/>
</dbReference>
<proteinExistence type="inferred from homology"/>
<dbReference type="RefSeq" id="WP_207367496.1">
    <property type="nucleotide sequence ID" value="NZ_JAFMYV010000019.1"/>
</dbReference>
<dbReference type="InterPro" id="IPR012910">
    <property type="entry name" value="Plug_dom"/>
</dbReference>
<dbReference type="EMBL" id="JAFMYV010000019">
    <property type="protein sequence ID" value="MBO0939968.1"/>
    <property type="molecule type" value="Genomic_DNA"/>
</dbReference>
<comment type="similarity">
    <text evidence="4">Belongs to the TonB-dependent receptor family.</text>
</comment>
<evidence type="ECO:0000256" key="5">
    <source>
        <dbReference type="SAM" id="SignalP"/>
    </source>
</evidence>
<feature type="signal peptide" evidence="5">
    <location>
        <begin position="1"/>
        <end position="17"/>
    </location>
</feature>
<dbReference type="Pfam" id="PF07715">
    <property type="entry name" value="Plug"/>
    <property type="match status" value="1"/>
</dbReference>
<keyword evidence="9" id="KW-1185">Reference proteome</keyword>
<reference evidence="8" key="1">
    <citation type="submission" date="2021-03" db="EMBL/GenBank/DDBJ databases">
        <title>Fibrella sp. HMF5335 genome sequencing and assembly.</title>
        <authorList>
            <person name="Kang H."/>
            <person name="Kim H."/>
            <person name="Bae S."/>
            <person name="Joh K."/>
        </authorList>
    </citation>
    <scope>NUCLEOTIDE SEQUENCE</scope>
    <source>
        <strain evidence="8">HMF5335</strain>
    </source>
</reference>
<dbReference type="InterPro" id="IPR008969">
    <property type="entry name" value="CarboxyPept-like_regulatory"/>
</dbReference>
<dbReference type="SUPFAM" id="SSF49464">
    <property type="entry name" value="Carboxypeptidase regulatory domain-like"/>
    <property type="match status" value="1"/>
</dbReference>
<dbReference type="InterPro" id="IPR037066">
    <property type="entry name" value="Plug_dom_sf"/>
</dbReference>
<comment type="caution">
    <text evidence="8">The sequence shown here is derived from an EMBL/GenBank/DDBJ whole genome shotgun (WGS) entry which is preliminary data.</text>
</comment>
<dbReference type="Gene3D" id="2.170.130.10">
    <property type="entry name" value="TonB-dependent receptor, plug domain"/>
    <property type="match status" value="1"/>
</dbReference>
<feature type="domain" description="TonB-dependent receptor plug" evidence="7">
    <location>
        <begin position="155"/>
        <end position="233"/>
    </location>
</feature>
<keyword evidence="3" id="KW-0998">Cell outer membrane</keyword>
<organism evidence="8 9">
    <name type="scientific">Fibrella rubiginis</name>
    <dbReference type="NCBI Taxonomy" id="2817060"/>
    <lineage>
        <taxon>Bacteria</taxon>
        <taxon>Pseudomonadati</taxon>
        <taxon>Bacteroidota</taxon>
        <taxon>Cytophagia</taxon>
        <taxon>Cytophagales</taxon>
        <taxon>Spirosomataceae</taxon>
        <taxon>Fibrella</taxon>
    </lineage>
</organism>
<evidence type="ECO:0000256" key="2">
    <source>
        <dbReference type="ARBA" id="ARBA00023136"/>
    </source>
</evidence>